<evidence type="ECO:0000256" key="3">
    <source>
        <dbReference type="SAM" id="Phobius"/>
    </source>
</evidence>
<evidence type="ECO:0000313" key="6">
    <source>
        <dbReference type="EMBL" id="MFD2835516.1"/>
    </source>
</evidence>
<dbReference type="RefSeq" id="WP_251742259.1">
    <property type="nucleotide sequence ID" value="NZ_JBHUOJ010000041.1"/>
</dbReference>
<keyword evidence="7" id="KW-1185">Reference proteome</keyword>
<proteinExistence type="predicted"/>
<accession>A0ABW5X988</accession>
<dbReference type="InterPro" id="IPR013783">
    <property type="entry name" value="Ig-like_fold"/>
</dbReference>
<dbReference type="SUPFAM" id="SSF46894">
    <property type="entry name" value="C-terminal effector domain of the bipartite response regulators"/>
    <property type="match status" value="1"/>
</dbReference>
<comment type="caution">
    <text evidence="6">The sequence shown here is derived from an EMBL/GenBank/DDBJ whole genome shotgun (WGS) entry which is preliminary data.</text>
</comment>
<evidence type="ECO:0000256" key="2">
    <source>
        <dbReference type="SAM" id="Coils"/>
    </source>
</evidence>
<organism evidence="6 7">
    <name type="scientific">Christiangramia antarctica</name>
    <dbReference type="NCBI Taxonomy" id="2058158"/>
    <lineage>
        <taxon>Bacteria</taxon>
        <taxon>Pseudomonadati</taxon>
        <taxon>Bacteroidota</taxon>
        <taxon>Flavobacteriia</taxon>
        <taxon>Flavobacteriales</taxon>
        <taxon>Flavobacteriaceae</taxon>
        <taxon>Christiangramia</taxon>
    </lineage>
</organism>
<keyword evidence="4" id="KW-0732">Signal</keyword>
<evidence type="ECO:0000256" key="1">
    <source>
        <dbReference type="ARBA" id="ARBA00022553"/>
    </source>
</evidence>
<keyword evidence="2" id="KW-0175">Coiled coil</keyword>
<protein>
    <submittedName>
        <fullName evidence="6">Triple tyrosine motif-containing protein</fullName>
    </submittedName>
</protein>
<dbReference type="InterPro" id="IPR011047">
    <property type="entry name" value="Quinoprotein_ADH-like_sf"/>
</dbReference>
<reference evidence="7" key="1">
    <citation type="journal article" date="2019" name="Int. J. Syst. Evol. Microbiol.">
        <title>The Global Catalogue of Microorganisms (GCM) 10K type strain sequencing project: providing services to taxonomists for standard genome sequencing and annotation.</title>
        <authorList>
            <consortium name="The Broad Institute Genomics Platform"/>
            <consortium name="The Broad Institute Genome Sequencing Center for Infectious Disease"/>
            <person name="Wu L."/>
            <person name="Ma J."/>
        </authorList>
    </citation>
    <scope>NUCLEOTIDE SEQUENCE [LARGE SCALE GENOMIC DNA]</scope>
    <source>
        <strain evidence="7">KCTC 52925</strain>
    </source>
</reference>
<dbReference type="InterPro" id="IPR011123">
    <property type="entry name" value="Y_Y_Y"/>
</dbReference>
<evidence type="ECO:0000313" key="7">
    <source>
        <dbReference type="Proteomes" id="UP001597438"/>
    </source>
</evidence>
<dbReference type="PANTHER" id="PTHR43547:SF2">
    <property type="entry name" value="HYBRID SIGNAL TRANSDUCTION HISTIDINE KINASE C"/>
    <property type="match status" value="1"/>
</dbReference>
<dbReference type="SUPFAM" id="SSF50998">
    <property type="entry name" value="Quinoprotein alcohol dehydrogenase-like"/>
    <property type="match status" value="1"/>
</dbReference>
<name>A0ABW5X988_9FLAO</name>
<gene>
    <name evidence="6" type="ORF">ACFSYS_19645</name>
</gene>
<keyword evidence="3" id="KW-0472">Membrane</keyword>
<keyword evidence="3" id="KW-1133">Transmembrane helix</keyword>
<dbReference type="PANTHER" id="PTHR43547">
    <property type="entry name" value="TWO-COMPONENT HISTIDINE KINASE"/>
    <property type="match status" value="1"/>
</dbReference>
<feature type="signal peptide" evidence="4">
    <location>
        <begin position="1"/>
        <end position="18"/>
    </location>
</feature>
<evidence type="ECO:0000256" key="4">
    <source>
        <dbReference type="SAM" id="SignalP"/>
    </source>
</evidence>
<keyword evidence="1" id="KW-0597">Phosphoprotein</keyword>
<dbReference type="Gene3D" id="1.10.10.10">
    <property type="entry name" value="Winged helix-like DNA-binding domain superfamily/Winged helix DNA-binding domain"/>
    <property type="match status" value="1"/>
</dbReference>
<dbReference type="EMBL" id="JBHUOJ010000041">
    <property type="protein sequence ID" value="MFD2835516.1"/>
    <property type="molecule type" value="Genomic_DNA"/>
</dbReference>
<dbReference type="InterPro" id="IPR036388">
    <property type="entry name" value="WH-like_DNA-bd_sf"/>
</dbReference>
<feature type="domain" description="HTH luxR-type" evidence="5">
    <location>
        <begin position="868"/>
        <end position="925"/>
    </location>
</feature>
<feature type="chain" id="PRO_5046126692" evidence="4">
    <location>
        <begin position="19"/>
        <end position="928"/>
    </location>
</feature>
<dbReference type="SMART" id="SM00421">
    <property type="entry name" value="HTH_LUXR"/>
    <property type="match status" value="1"/>
</dbReference>
<evidence type="ECO:0000259" key="5">
    <source>
        <dbReference type="SMART" id="SM00421"/>
    </source>
</evidence>
<dbReference type="Gene3D" id="2.60.40.10">
    <property type="entry name" value="Immunoglobulins"/>
    <property type="match status" value="1"/>
</dbReference>
<feature type="transmembrane region" description="Helical" evidence="3">
    <location>
        <begin position="730"/>
        <end position="754"/>
    </location>
</feature>
<sequence>MNNFFNSIFFFLCLSIFAQELPPVVNFTPNDYAAGNQNWMVSQSLDDHFYFANNSGLLEFTGEKWNLYPVPNKTVVRSVLSFKDRIYTGAYMEFGYWTKNEFKELEYHSLNDKFPNLMVDGEQFWNIESYEGLIIFRSFEGVYFYDPEPNSIILMENSRGKPISALYKLEDGIYFQYVGEGLFNIKNGKPQLLIPQEKLGKDQAVIEIFKRNGKLAYVSQNAQFYEWDENNLVPFFTETTSEFNNQQILSADYLKNGNILLGTVGKGIFEINSEGKMLHHFNQENDLLNNTALALYEDKTGNVWAGLDFGISLLDLNSPVTGFEDNRGEIGSVYSFLAEGEALYLGTNQGLYYRDNGGSKFDLISGTNGQVWDIRKENGVIFCGHNSGTFQIDGNKATKISDRLGTWLVKAVNEKTFIQGHYNGISFLKKKDNNTIVDTPMIEGFPHSSKFIEIDDKGDIWIGNEHKGVFRIKLNDSLQVSSIINYPLKEESGVNSSIFQFNDTLYYSTQEHIYQFNERREVFSKKNSLEELFKNKSRLSGRVVSDTNAEKIWAFGNEGIYEVSRASLNNSYELKVIYIDQKFRNIAVGYENLSKINENEYLVGISNGYLKFDNATSFKQTPSVHINSIVAGDINSEKFQVKPDESGEFGFKNNNIDFEFSTPNYSKYLEAQYSYRLLGLTAKWSRWDTGSMASFENLPFGEYTFEVRSKVGNEQSEISTYEFEIKRPFYLSYIAIFLYVFIIIAIILLVNVLYNRHHRKIVLENERALKLKNLQAEQEIIKLKNEKLEQEMDSKNRELAVSTMSMIKKNEFLTHIKDELKDKADSSKIRSVIKTIDKDINEKDNWEFFKKAFSNADKDFFKKVKNLHPELTSSDLKLCAYLRLNLSSKEIAPLLNISTKSVEIKRYRLRKKMDLDRNVNLTEYILNL</sequence>
<dbReference type="Pfam" id="PF07495">
    <property type="entry name" value="Y_Y_Y"/>
    <property type="match status" value="1"/>
</dbReference>
<dbReference type="InterPro" id="IPR016032">
    <property type="entry name" value="Sig_transdc_resp-reg_C-effctor"/>
</dbReference>
<dbReference type="Proteomes" id="UP001597438">
    <property type="component" value="Unassembled WGS sequence"/>
</dbReference>
<feature type="coiled-coil region" evidence="2">
    <location>
        <begin position="766"/>
        <end position="805"/>
    </location>
</feature>
<dbReference type="InterPro" id="IPR015943">
    <property type="entry name" value="WD40/YVTN_repeat-like_dom_sf"/>
</dbReference>
<dbReference type="InterPro" id="IPR000792">
    <property type="entry name" value="Tscrpt_reg_LuxR_C"/>
</dbReference>
<dbReference type="Gene3D" id="2.130.10.10">
    <property type="entry name" value="YVTN repeat-like/Quinoprotein amine dehydrogenase"/>
    <property type="match status" value="2"/>
</dbReference>
<keyword evidence="3" id="KW-0812">Transmembrane</keyword>